<feature type="transmembrane region" description="Helical" evidence="9">
    <location>
        <begin position="755"/>
        <end position="773"/>
    </location>
</feature>
<keyword evidence="3" id="KW-0677">Repeat</keyword>
<evidence type="ECO:0000313" key="11">
    <source>
        <dbReference type="Proteomes" id="UP000230066"/>
    </source>
</evidence>
<keyword evidence="7" id="KW-0407">Ion channel</keyword>
<evidence type="ECO:0000256" key="8">
    <source>
        <dbReference type="PROSITE-ProRule" id="PRU00023"/>
    </source>
</evidence>
<feature type="repeat" description="ANK" evidence="8">
    <location>
        <begin position="40"/>
        <end position="72"/>
    </location>
</feature>
<feature type="repeat" description="ANK" evidence="8">
    <location>
        <begin position="275"/>
        <end position="307"/>
    </location>
</feature>
<organism evidence="10 11">
    <name type="scientific">Fasciola hepatica</name>
    <name type="common">Liver fluke</name>
    <dbReference type="NCBI Taxonomy" id="6192"/>
    <lineage>
        <taxon>Eukaryota</taxon>
        <taxon>Metazoa</taxon>
        <taxon>Spiralia</taxon>
        <taxon>Lophotrochozoa</taxon>
        <taxon>Platyhelminthes</taxon>
        <taxon>Trematoda</taxon>
        <taxon>Digenea</taxon>
        <taxon>Plagiorchiida</taxon>
        <taxon>Echinostomata</taxon>
        <taxon>Echinostomatoidea</taxon>
        <taxon>Fasciolidae</taxon>
        <taxon>Fasciola</taxon>
    </lineage>
</organism>
<keyword evidence="9" id="KW-0812">Transmembrane</keyword>
<feature type="repeat" description="ANK" evidence="8">
    <location>
        <begin position="242"/>
        <end position="274"/>
    </location>
</feature>
<keyword evidence="2" id="KW-0716">Sensory transduction</keyword>
<evidence type="ECO:0000256" key="5">
    <source>
        <dbReference type="ARBA" id="ARBA00023065"/>
    </source>
</evidence>
<dbReference type="Gene3D" id="1.25.40.20">
    <property type="entry name" value="Ankyrin repeat-containing domain"/>
    <property type="match status" value="3"/>
</dbReference>
<dbReference type="PROSITE" id="PS50088">
    <property type="entry name" value="ANK_REPEAT"/>
    <property type="match status" value="8"/>
</dbReference>
<keyword evidence="11" id="KW-1185">Reference proteome</keyword>
<keyword evidence="9" id="KW-0472">Membrane</keyword>
<proteinExistence type="predicted"/>
<sequence>MCSNKHGVQPIHLACETNFLEGLKNIVMWTKMNVNTTDDRGSTPLHYCCMSNSYDCLKLLLDNGANIYQKDESGSYPIHVAVFQVAIECVQLLFDHELIQHDRHVLVNALLPTEYLTIKVPGERKSSIFLKWIQSKDRRTSRDCSCRNSVSSSMLTSLVDSQHLINLFDGEGFSPIHMAVNSGNSNLVQICLDRGANLLAVDKRGHTAAHFACTRGDLDCVKLLLNYRPKLKSRLIQCVDDDGRTILHQAAMGDHPETVDYLIKMGADLNKSDNKGLSPLLLSALKGSIRTCIQLVQLGADVGHADENGRNVVMLLLLGGTGKSRETIPALEETGKLQEMCNHQDKWGCSYMHIATRLGYKVAFLMGLQFKGSVLRRDMERSNPLHTAALFGRYEICRMILETPDGIRALGRRDHKGRQPVHIAAQHGYHRVVELILRKGYVIRRCHNGNTPLHCAAIGGNAKTCSVLLITAPNLLNEKNGLGMTALHIAALHKNGEVAGYLLTRGAEILPDNRGIYFTTHLFNQDNYLAAKVVTNHKRWPEIMEMLRNTNQCPLERLVCYLPSLTALGMDQFVTECGIRNTRDHGTQFDFTMFQPSTSNETRKTTSAFHLLKMMINKKHSDLLVHPLCTAYLTMKWATYGRWVQLIEIVYYVMLCFIITRYALIQMPLAVDYNEPEIKTCVEKVYGFAQHSSFTTATLGLAVFTCNVQMIGKLIKLANERWQYFTRWINCWLLLLNVLFIVNCVLSLTGQHGPACGALTVFVMFMSWMNILLQMLRYRSIGLFVVMFIQVGRTIIKTAPIFGSLFIAFAITFHKLLVQSERDEFPNYPRETKNRLTYCFLGFQHLNRSEAEMRLPVRAFENANMAFFQTLMMMLGEYDHTEVITRPYLDGSSATIYAVELTFAFYTAFAFTMPISLMNLMIGLAVGDIDEIQRSATHQLIAQQVYWLDQVESRLPQWLYKKAQVKHWIIRPPLTFNRRKPHREELKAAFARLNKDLARIKRNMAYMGSVLDQTVEQTGMGSYETQQDVGIYGDDPTTKD</sequence>
<name>A0A4E0RF15_FASHE</name>
<dbReference type="SUPFAM" id="SSF48403">
    <property type="entry name" value="Ankyrin repeat"/>
    <property type="match status" value="2"/>
</dbReference>
<dbReference type="GO" id="GO:0022857">
    <property type="term" value="F:transmembrane transporter activity"/>
    <property type="evidence" value="ECO:0007669"/>
    <property type="project" value="TreeGrafter"/>
</dbReference>
<evidence type="ECO:0000256" key="3">
    <source>
        <dbReference type="ARBA" id="ARBA00022737"/>
    </source>
</evidence>
<dbReference type="InterPro" id="IPR002110">
    <property type="entry name" value="Ankyrin_rpt"/>
</dbReference>
<keyword evidence="6" id="KW-0325">Glycoprotein</keyword>
<feature type="repeat" description="ANK" evidence="8">
    <location>
        <begin position="416"/>
        <end position="440"/>
    </location>
</feature>
<dbReference type="PANTHER" id="PTHR47143">
    <property type="entry name" value="TRANSIENT RECEPTOR POTENTIAL CATION CHANNEL PROTEIN PAINLESS"/>
    <property type="match status" value="1"/>
</dbReference>
<dbReference type="InterPro" id="IPR052076">
    <property type="entry name" value="TRP_cation_channel"/>
</dbReference>
<evidence type="ECO:0000256" key="1">
    <source>
        <dbReference type="ARBA" id="ARBA00022448"/>
    </source>
</evidence>
<comment type="caution">
    <text evidence="10">The sequence shown here is derived from an EMBL/GenBank/DDBJ whole genome shotgun (WGS) entry which is preliminary data.</text>
</comment>
<evidence type="ECO:0000256" key="6">
    <source>
        <dbReference type="ARBA" id="ARBA00023180"/>
    </source>
</evidence>
<dbReference type="InterPro" id="IPR036770">
    <property type="entry name" value="Ankyrin_rpt-contain_sf"/>
</dbReference>
<dbReference type="GO" id="GO:1902495">
    <property type="term" value="C:transmembrane transporter complex"/>
    <property type="evidence" value="ECO:0007669"/>
    <property type="project" value="TreeGrafter"/>
</dbReference>
<protein>
    <submittedName>
        <fullName evidence="10">Transient receptor potential cation channel subfamily A member 1</fullName>
    </submittedName>
</protein>
<dbReference type="GO" id="GO:0034220">
    <property type="term" value="P:monoatomic ion transmembrane transport"/>
    <property type="evidence" value="ECO:0007669"/>
    <property type="project" value="UniProtKB-KW"/>
</dbReference>
<accession>A0A4E0RF15</accession>
<feature type="transmembrane region" description="Helical" evidence="9">
    <location>
        <begin position="729"/>
        <end position="749"/>
    </location>
</feature>
<evidence type="ECO:0000313" key="10">
    <source>
        <dbReference type="EMBL" id="THD24844.1"/>
    </source>
</evidence>
<dbReference type="SMART" id="SM00248">
    <property type="entry name" value="ANK"/>
    <property type="match status" value="11"/>
</dbReference>
<keyword evidence="4 8" id="KW-0040">ANK repeat</keyword>
<keyword evidence="1" id="KW-0813">Transport</keyword>
<dbReference type="AlphaFoldDB" id="A0A4E0RF15"/>
<feature type="transmembrane region" description="Helical" evidence="9">
    <location>
        <begin position="903"/>
        <end position="926"/>
    </location>
</feature>
<feature type="repeat" description="ANK" evidence="8">
    <location>
        <begin position="171"/>
        <end position="203"/>
    </location>
</feature>
<dbReference type="Pfam" id="PF12796">
    <property type="entry name" value="Ank_2"/>
    <property type="match status" value="4"/>
</dbReference>
<gene>
    <name evidence="10" type="ORF">D915_004494</name>
</gene>
<dbReference type="EMBL" id="JXXN02001402">
    <property type="protein sequence ID" value="THD24844.1"/>
    <property type="molecule type" value="Genomic_DNA"/>
</dbReference>
<feature type="transmembrane region" description="Helical" evidence="9">
    <location>
        <begin position="794"/>
        <end position="813"/>
    </location>
</feature>
<dbReference type="Proteomes" id="UP000230066">
    <property type="component" value="Unassembled WGS sequence"/>
</dbReference>
<evidence type="ECO:0000256" key="7">
    <source>
        <dbReference type="ARBA" id="ARBA00023303"/>
    </source>
</evidence>
<keyword evidence="5" id="KW-0406">Ion transport</keyword>
<evidence type="ECO:0000256" key="4">
    <source>
        <dbReference type="ARBA" id="ARBA00023043"/>
    </source>
</evidence>
<keyword evidence="9" id="KW-1133">Transmembrane helix</keyword>
<evidence type="ECO:0000256" key="9">
    <source>
        <dbReference type="SAM" id="Phobius"/>
    </source>
</evidence>
<keyword evidence="10" id="KW-0675">Receptor</keyword>
<evidence type="ECO:0000256" key="2">
    <source>
        <dbReference type="ARBA" id="ARBA00022606"/>
    </source>
</evidence>
<feature type="transmembrane region" description="Helical" evidence="9">
    <location>
        <begin position="643"/>
        <end position="665"/>
    </location>
</feature>
<feature type="repeat" description="ANK" evidence="8">
    <location>
        <begin position="482"/>
        <end position="514"/>
    </location>
</feature>
<feature type="repeat" description="ANK" evidence="8">
    <location>
        <begin position="204"/>
        <end position="226"/>
    </location>
</feature>
<dbReference type="PANTHER" id="PTHR47143:SF1">
    <property type="entry name" value="ION_TRANS DOMAIN-CONTAINING PROTEIN"/>
    <property type="match status" value="1"/>
</dbReference>
<reference evidence="10" key="1">
    <citation type="submission" date="2019-03" db="EMBL/GenBank/DDBJ databases">
        <title>Improved annotation for the trematode Fasciola hepatica.</title>
        <authorList>
            <person name="Choi Y.-J."/>
            <person name="Martin J."/>
            <person name="Mitreva M."/>
        </authorList>
    </citation>
    <scope>NUCLEOTIDE SEQUENCE [LARGE SCALE GENOMIC DNA]</scope>
</reference>
<feature type="repeat" description="ANK" evidence="8">
    <location>
        <begin position="448"/>
        <end position="480"/>
    </location>
</feature>
<dbReference type="PROSITE" id="PS50297">
    <property type="entry name" value="ANK_REP_REGION"/>
    <property type="match status" value="7"/>
</dbReference>